<evidence type="ECO:0000256" key="1">
    <source>
        <dbReference type="ARBA" id="ARBA00004651"/>
    </source>
</evidence>
<keyword evidence="7" id="KW-0325">Glycoprotein</keyword>
<dbReference type="AlphaFoldDB" id="A0A336MZG8"/>
<name>A0A336MZG8_CULSO</name>
<protein>
    <recommendedName>
        <fullName evidence="8">Anoctamin</fullName>
    </recommendedName>
</protein>
<evidence type="ECO:0000256" key="9">
    <source>
        <dbReference type="SAM" id="MobiDB-lite"/>
    </source>
</evidence>
<dbReference type="InterPro" id="IPR049452">
    <property type="entry name" value="Anoctamin_TM"/>
</dbReference>
<dbReference type="OMA" id="PNYFDAS"/>
<reference evidence="12" key="1">
    <citation type="submission" date="2018-07" db="EMBL/GenBank/DDBJ databases">
        <authorList>
            <person name="Quirk P.G."/>
            <person name="Krulwich T.A."/>
        </authorList>
    </citation>
    <scope>NUCLEOTIDE SEQUENCE</scope>
</reference>
<dbReference type="GO" id="GO:0005886">
    <property type="term" value="C:plasma membrane"/>
    <property type="evidence" value="ECO:0007669"/>
    <property type="project" value="UniProtKB-SubCell"/>
</dbReference>
<evidence type="ECO:0000259" key="10">
    <source>
        <dbReference type="Pfam" id="PF04547"/>
    </source>
</evidence>
<proteinExistence type="inferred from homology"/>
<dbReference type="PANTHER" id="PTHR12308">
    <property type="entry name" value="ANOCTAMIN"/>
    <property type="match status" value="1"/>
</dbReference>
<dbReference type="Pfam" id="PF16178">
    <property type="entry name" value="Anoct_dimer"/>
    <property type="match status" value="1"/>
</dbReference>
<feature type="transmembrane region" description="Helical" evidence="8">
    <location>
        <begin position="594"/>
        <end position="616"/>
    </location>
</feature>
<dbReference type="PANTHER" id="PTHR12308:SF83">
    <property type="entry name" value="ANOCTAMIN"/>
    <property type="match status" value="1"/>
</dbReference>
<feature type="domain" description="Anoctamin transmembrane" evidence="10">
    <location>
        <begin position="377"/>
        <end position="962"/>
    </location>
</feature>
<evidence type="ECO:0000256" key="2">
    <source>
        <dbReference type="ARBA" id="ARBA00009671"/>
    </source>
</evidence>
<evidence type="ECO:0000313" key="12">
    <source>
        <dbReference type="EMBL" id="SSX34093.1"/>
    </source>
</evidence>
<dbReference type="GO" id="GO:0046983">
    <property type="term" value="F:protein dimerization activity"/>
    <property type="evidence" value="ECO:0007669"/>
    <property type="project" value="InterPro"/>
</dbReference>
<feature type="transmembrane region" description="Helical" evidence="8">
    <location>
        <begin position="550"/>
        <end position="573"/>
    </location>
</feature>
<feature type="region of interest" description="Disordered" evidence="9">
    <location>
        <begin position="998"/>
        <end position="1023"/>
    </location>
</feature>
<dbReference type="InterPro" id="IPR007632">
    <property type="entry name" value="Anoctamin"/>
</dbReference>
<dbReference type="VEuPathDB" id="VectorBase:CSON007423"/>
<gene>
    <name evidence="12" type="primary">CSON007423</name>
</gene>
<evidence type="ECO:0000256" key="8">
    <source>
        <dbReference type="RuleBase" id="RU280814"/>
    </source>
</evidence>
<dbReference type="InterPro" id="IPR032394">
    <property type="entry name" value="Anoct_dimer"/>
</dbReference>
<feature type="domain" description="Anoctamin dimerisation" evidence="11">
    <location>
        <begin position="151"/>
        <end position="374"/>
    </location>
</feature>
<comment type="similarity">
    <text evidence="2 8">Belongs to the anoctamin family.</text>
</comment>
<evidence type="ECO:0000256" key="5">
    <source>
        <dbReference type="ARBA" id="ARBA00022989"/>
    </source>
</evidence>
<sequence length="1023" mass="119786">MSIDTDRDSIYLDTLSIQSGSTNTNNRKSITLSRQTIYHSTEDLPSTGSLKRGLNNEYFLESQRYHSDAGLHDMEVDGETPLRGNRPQSVAGVARSIQENDEVSALLLDNNSSNTNSLLTDHHQIIKQKNKQKTKQIVTYNEWKSRVWRTFADGERVVDYVLSYPALRLDPNKEQANEIADEKRQIFCANLEKEGLELEFEKTQSIHFVKIHAPKHVLCKYAELLKWEMPIKRSLWKKEDVDYNEYRLLTNMKSWFGRPFRFVKLDPIKFPSRPKEMFHEYSRDKDYLFDIDDPNFFTQDIRIAVVHFILERTAFTSEPESADSCVGVQKLLDDKIYKGAYPLHDGDPNDLKSRRGLLLTEWASINKWIRHQPLTEIKEYFGAHIALYFAWLGFYTHMLIPASFFGIIVVLFGLTTMFSNNISKEICSENRIMCPQCDQICDYWNFNETCVYSRLSNLFDNQLTFIWAVFMSIWATLYLELWQRYSASLIHSWGLTNYTKKTEPPRPQYLAKLKKLKDQFIQNRTQPPNVEGAVLEPAVPFWRFKFPRYLVSYSVIFLFICLAVAAVFGVILYRMSLNTAQHIYGNKDSMTYKITVLPITAALINLVVITILNYVYDYLAVILTNLEMKRTQAEFDESLSLKIYLFQFINYYSSIFYIAFIKGKFPGYPKKYNRIFGFRQEECNAGNCMFELCIQLVIIMVGKQIMNSVMEMLIPVITKTITNIWNHIGVRRSWSDAEIKIRTHNQWTEDYKLLPWQFMSMFSEYLEMIIQYGFITLFVVAFPLAPFFALLNNIFEMRLDAKKFLLYYRRSVPKRVRDIGSWYGIMQVICRLSVMSNAFIIAFSSNFIPEFVYTLYVNKNMIEPSYLNFSLARFDVNDFDEGLAPNITGSPFVDVQICHYTEFRNPPEIEPKYKKNQVYWHVLAARLAFIVVFQNVVGLVQLLVDSLIPDVPRRVRERIKREDYLLSHIVLDEEKKRFKKDAYTGAGKKIMNAISSLQNGKGVRKRSQQHQSHERIHEQVEKL</sequence>
<comment type="subcellular location">
    <subcellularLocation>
        <location evidence="1">Cell membrane</location>
        <topology evidence="1">Multi-pass membrane protein</topology>
    </subcellularLocation>
    <subcellularLocation>
        <location evidence="8">Membrane</location>
        <topology evidence="8">Multi-pass membrane protein</topology>
    </subcellularLocation>
</comment>
<feature type="transmembrane region" description="Helical" evidence="8">
    <location>
        <begin position="918"/>
        <end position="944"/>
    </location>
</feature>
<keyword evidence="6 8" id="KW-0472">Membrane</keyword>
<feature type="compositionally biased region" description="Basic and acidic residues" evidence="9">
    <location>
        <begin position="1011"/>
        <end position="1023"/>
    </location>
</feature>
<feature type="transmembrane region" description="Helical" evidence="8">
    <location>
        <begin position="388"/>
        <end position="414"/>
    </location>
</feature>
<evidence type="ECO:0000259" key="11">
    <source>
        <dbReference type="Pfam" id="PF16178"/>
    </source>
</evidence>
<evidence type="ECO:0000256" key="4">
    <source>
        <dbReference type="ARBA" id="ARBA00022692"/>
    </source>
</evidence>
<evidence type="ECO:0000256" key="3">
    <source>
        <dbReference type="ARBA" id="ARBA00022475"/>
    </source>
</evidence>
<feature type="transmembrane region" description="Helical" evidence="8">
    <location>
        <begin position="684"/>
        <end position="702"/>
    </location>
</feature>
<evidence type="ECO:0000256" key="6">
    <source>
        <dbReference type="ARBA" id="ARBA00023136"/>
    </source>
</evidence>
<dbReference type="EMBL" id="UFQT01002806">
    <property type="protein sequence ID" value="SSX34093.1"/>
    <property type="molecule type" value="Genomic_DNA"/>
</dbReference>
<feature type="transmembrane region" description="Helical" evidence="8">
    <location>
        <begin position="463"/>
        <end position="479"/>
    </location>
</feature>
<feature type="transmembrane region" description="Helical" evidence="8">
    <location>
        <begin position="769"/>
        <end position="795"/>
    </location>
</feature>
<organism evidence="12">
    <name type="scientific">Culicoides sonorensis</name>
    <name type="common">Biting midge</name>
    <dbReference type="NCBI Taxonomy" id="179676"/>
    <lineage>
        <taxon>Eukaryota</taxon>
        <taxon>Metazoa</taxon>
        <taxon>Ecdysozoa</taxon>
        <taxon>Arthropoda</taxon>
        <taxon>Hexapoda</taxon>
        <taxon>Insecta</taxon>
        <taxon>Pterygota</taxon>
        <taxon>Neoptera</taxon>
        <taxon>Endopterygota</taxon>
        <taxon>Diptera</taxon>
        <taxon>Nematocera</taxon>
        <taxon>Chironomoidea</taxon>
        <taxon>Ceratopogonidae</taxon>
        <taxon>Ceratopogoninae</taxon>
        <taxon>Culicoides</taxon>
        <taxon>Monoculicoides</taxon>
    </lineage>
</organism>
<dbReference type="GO" id="GO:0005254">
    <property type="term" value="F:chloride channel activity"/>
    <property type="evidence" value="ECO:0007669"/>
    <property type="project" value="TreeGrafter"/>
</dbReference>
<keyword evidence="3" id="KW-1003">Cell membrane</keyword>
<keyword evidence="4 8" id="KW-0812">Transmembrane</keyword>
<feature type="transmembrane region" description="Helical" evidence="8">
    <location>
        <begin position="643"/>
        <end position="663"/>
    </location>
</feature>
<accession>A0A336MZG8</accession>
<evidence type="ECO:0000256" key="7">
    <source>
        <dbReference type="ARBA" id="ARBA00023180"/>
    </source>
</evidence>
<keyword evidence="5 8" id="KW-1133">Transmembrane helix</keyword>
<dbReference type="Pfam" id="PF04547">
    <property type="entry name" value="Anoctamin"/>
    <property type="match status" value="1"/>
</dbReference>